<dbReference type="InterPro" id="IPR011990">
    <property type="entry name" value="TPR-like_helical_dom_sf"/>
</dbReference>
<dbReference type="SUPFAM" id="SSF82171">
    <property type="entry name" value="DPP6 N-terminal domain-like"/>
    <property type="match status" value="1"/>
</dbReference>
<dbReference type="GO" id="GO:0004674">
    <property type="term" value="F:protein serine/threonine kinase activity"/>
    <property type="evidence" value="ECO:0007669"/>
    <property type="project" value="TreeGrafter"/>
</dbReference>
<comment type="subcellular location">
    <subcellularLocation>
        <location evidence="1">Membrane</location>
        <topology evidence="1">Single-pass membrane protein</topology>
    </subcellularLocation>
</comment>
<dbReference type="Proteomes" id="UP000663929">
    <property type="component" value="Chromosome"/>
</dbReference>
<dbReference type="InterPro" id="IPR000719">
    <property type="entry name" value="Prot_kinase_dom"/>
</dbReference>
<keyword evidence="5" id="KW-0808">Transferase</keyword>
<keyword evidence="5" id="KW-0418">Kinase</keyword>
<dbReference type="EMBL" id="CP071793">
    <property type="protein sequence ID" value="QTD48895.1"/>
    <property type="molecule type" value="Genomic_DNA"/>
</dbReference>
<organism evidence="5 6">
    <name type="scientific">Sulfidibacter corallicola</name>
    <dbReference type="NCBI Taxonomy" id="2818388"/>
    <lineage>
        <taxon>Bacteria</taxon>
        <taxon>Pseudomonadati</taxon>
        <taxon>Acidobacteriota</taxon>
        <taxon>Holophagae</taxon>
        <taxon>Acanthopleuribacterales</taxon>
        <taxon>Acanthopleuribacteraceae</taxon>
        <taxon>Sulfidibacter</taxon>
    </lineage>
</organism>
<feature type="region of interest" description="Disordered" evidence="3">
    <location>
        <begin position="209"/>
        <end position="231"/>
    </location>
</feature>
<dbReference type="Gene3D" id="1.25.40.10">
    <property type="entry name" value="Tetratricopeptide repeat domain"/>
    <property type="match status" value="1"/>
</dbReference>
<name>A0A8A4TQT4_SULCO</name>
<dbReference type="PANTHER" id="PTHR24359">
    <property type="entry name" value="SERINE/THREONINE-PROTEIN KINASE SBK1"/>
    <property type="match status" value="1"/>
</dbReference>
<dbReference type="GO" id="GO:0005524">
    <property type="term" value="F:ATP binding"/>
    <property type="evidence" value="ECO:0007669"/>
    <property type="project" value="InterPro"/>
</dbReference>
<dbReference type="SMART" id="SM00220">
    <property type="entry name" value="S_TKc"/>
    <property type="match status" value="1"/>
</dbReference>
<evidence type="ECO:0000313" key="5">
    <source>
        <dbReference type="EMBL" id="QTD48895.1"/>
    </source>
</evidence>
<protein>
    <submittedName>
        <fullName evidence="5">Protein kinase</fullName>
    </submittedName>
</protein>
<dbReference type="InterPro" id="IPR008271">
    <property type="entry name" value="Ser/Thr_kinase_AS"/>
</dbReference>
<feature type="coiled-coil region" evidence="2">
    <location>
        <begin position="496"/>
        <end position="533"/>
    </location>
</feature>
<dbReference type="RefSeq" id="WP_237378545.1">
    <property type="nucleotide sequence ID" value="NZ_CP071793.1"/>
</dbReference>
<gene>
    <name evidence="5" type="ORF">J3U87_25205</name>
</gene>
<dbReference type="GO" id="GO:0016020">
    <property type="term" value="C:membrane"/>
    <property type="evidence" value="ECO:0007669"/>
    <property type="project" value="UniProtKB-SubCell"/>
</dbReference>
<evidence type="ECO:0000256" key="2">
    <source>
        <dbReference type="SAM" id="Coils"/>
    </source>
</evidence>
<dbReference type="SUPFAM" id="SSF56112">
    <property type="entry name" value="Protein kinase-like (PK-like)"/>
    <property type="match status" value="1"/>
</dbReference>
<dbReference type="SUPFAM" id="SSF55073">
    <property type="entry name" value="Nucleotide cyclase"/>
    <property type="match status" value="1"/>
</dbReference>
<dbReference type="KEGG" id="scor:J3U87_25205"/>
<reference evidence="5" key="1">
    <citation type="submission" date="2021-03" db="EMBL/GenBank/DDBJ databases">
        <title>Acanthopleuribacteraceae sp. M133.</title>
        <authorList>
            <person name="Wang G."/>
        </authorList>
    </citation>
    <scope>NUCLEOTIDE SEQUENCE</scope>
    <source>
        <strain evidence="5">M133</strain>
    </source>
</reference>
<dbReference type="InterPro" id="IPR029787">
    <property type="entry name" value="Nucleotide_cyclase"/>
</dbReference>
<evidence type="ECO:0000256" key="3">
    <source>
        <dbReference type="SAM" id="MobiDB-lite"/>
    </source>
</evidence>
<sequence>MTEIGTRSLELKTLIILDIANRTEMIDRLGQNGARTHFERHDDLVHDLLPNFGGTVIDKTAGFLLVFRRPIDAVSFSLNYHASLNRMREFHGAKDSSDAVSPQGHLGIHLGEVYLIENPIEDVARGAKPVEVEGLAKPMAARLMSLATPGQTLMTRGAFDLARRAFADRTLPEREVRWMSHGFYRFKGVGEPIEVYEVGIDELSPLIPPPGSRKAQRVESDDTIQGWRPAPGMEIPRRPNWRLTERLGSSTFGEVWLSHHKNTRDPRVFKFCFEETHLHNLQREVTLFRLLRESLGNRRDITRILDWSFDEPPFFIESEYTRGGSLVNLGKSEGGLAKVPLEERLEIIAQAAEALSAAHSVGVLHKDLKPANILLTQDLEGHLCAQLNDFGVSVVTDRKRLEQAAFTVMGFTETWSEEEARKRGSHMYVAPELLEGKPSSTHADIYALGVVLFQIVVGDFQKPLAPGWERSIEDPLLREDIALMTDGSPERRIGNAAEVAHNLRSLEQRRTQKQEERDKLEEAERAKDALSKIQARRRRTGLAFAIVLFFALAMLFQSRRVAHEAERANREATTAREVSELLIDIFSVPENDPERGSTITARELLDQAAGRLERELVDQPATRARLMTSLGKAYMRLGIYDKAESLLSGTLESQKEVLGEEDEDLADLLVAMGQLRTLQGRYFEAHDLLARAIRLIEDHHGPKDPHLVPALQAMVIMFRRQDLFAEADSFQRRLHDLRGPHHSLTTGQESGTSLNPKFVDLHHELSLTRALDLPGPVDRVWGETAVPGRILISAPEHYYLMDMDEKSPPTPIPLAKGEQIVGLLENGDIVFRTANGLRFRSPDQGEKDFRIEVKMPLAKGSTVALSPNGRFAAEADHNRLRIFRIEGNRAMRRFKRAIPRPERFQLVLSNLSLAYLDKTDSDRGLTWISLYSGETLWQGRVWEEDAVAVAIDDQTEHIAIASGEEIVVYQNNREHHRSHNLPGQRLDNGLAFLSDATLAIGGVNHIWMWPRRLPPETFQRAGAEMQVIQWASQGLLAWDQRNHQIMSFAYGNLDIARQIKVDKDPIATLTANPEDSTIYAGTNGGHLARYRFDGNELVGKAMDRQAIQALQFGAGKVFLTAEGQPPIWLDGETLANTTPGGDTSLPIDDTFFSAASQTLWTASTDKGIASWTPDGSVTGASAAMNLAEPVSIWVDEARGLAIAGDLAGSWSVLKKRDSGWTKIRTEATDAKAVRRILPLEDVGLVLIFGVDPNDIWAYDPERDRSWQLQQVADHLVNGVAVHGRQAILVGRDTLVRYRFQRVDGELRYEISMALSTALGDATAAVWLPLHRSIAVSSANGTLSFIELDALERAPLFEGRLSED</sequence>
<keyword evidence="2" id="KW-0175">Coiled coil</keyword>
<evidence type="ECO:0000259" key="4">
    <source>
        <dbReference type="PROSITE" id="PS50011"/>
    </source>
</evidence>
<dbReference type="PROSITE" id="PS50011">
    <property type="entry name" value="PROTEIN_KINASE_DOM"/>
    <property type="match status" value="1"/>
</dbReference>
<dbReference type="PANTHER" id="PTHR24359:SF1">
    <property type="entry name" value="INHIBITOR OF NUCLEAR FACTOR KAPPA-B KINASE EPSILON SUBUNIT HOMOLOG 1-RELATED"/>
    <property type="match status" value="1"/>
</dbReference>
<dbReference type="Gene3D" id="3.30.70.1230">
    <property type="entry name" value="Nucleotide cyclase"/>
    <property type="match status" value="1"/>
</dbReference>
<dbReference type="SUPFAM" id="SSF48452">
    <property type="entry name" value="TPR-like"/>
    <property type="match status" value="1"/>
</dbReference>
<dbReference type="InterPro" id="IPR011044">
    <property type="entry name" value="Quino_amine_DH_bsu"/>
</dbReference>
<proteinExistence type="predicted"/>
<evidence type="ECO:0000256" key="1">
    <source>
        <dbReference type="ARBA" id="ARBA00004167"/>
    </source>
</evidence>
<dbReference type="InterPro" id="IPR011009">
    <property type="entry name" value="Kinase-like_dom_sf"/>
</dbReference>
<dbReference type="PROSITE" id="PS00108">
    <property type="entry name" value="PROTEIN_KINASE_ST"/>
    <property type="match status" value="1"/>
</dbReference>
<dbReference type="Pfam" id="PF00069">
    <property type="entry name" value="Pkinase"/>
    <property type="match status" value="1"/>
</dbReference>
<evidence type="ECO:0000313" key="6">
    <source>
        <dbReference type="Proteomes" id="UP000663929"/>
    </source>
</evidence>
<dbReference type="Gene3D" id="3.30.200.20">
    <property type="entry name" value="Phosphorylase Kinase, domain 1"/>
    <property type="match status" value="1"/>
</dbReference>
<dbReference type="Gene3D" id="1.10.510.10">
    <property type="entry name" value="Transferase(Phosphotransferase) domain 1"/>
    <property type="match status" value="1"/>
</dbReference>
<keyword evidence="6" id="KW-1185">Reference proteome</keyword>
<dbReference type="SUPFAM" id="SSF50969">
    <property type="entry name" value="YVTN repeat-like/Quinoprotein amine dehydrogenase"/>
    <property type="match status" value="1"/>
</dbReference>
<dbReference type="Pfam" id="PF13424">
    <property type="entry name" value="TPR_12"/>
    <property type="match status" value="1"/>
</dbReference>
<feature type="domain" description="Protein kinase" evidence="4">
    <location>
        <begin position="241"/>
        <end position="530"/>
    </location>
</feature>
<accession>A0A8A4TQT4</accession>